<comment type="subcellular location">
    <subcellularLocation>
        <location evidence="1">Membrane</location>
        <topology evidence="1">Multi-pass membrane protein</topology>
    </subcellularLocation>
</comment>
<accession>A0AAN8NLQ3</accession>
<dbReference type="AlphaFoldDB" id="A0AAN8NLQ3"/>
<gene>
    <name evidence="13" type="ORF">RUM43_011233</name>
</gene>
<evidence type="ECO:0000256" key="8">
    <source>
        <dbReference type="ARBA" id="ARBA00037101"/>
    </source>
</evidence>
<feature type="transmembrane region" description="Helical" evidence="11">
    <location>
        <begin position="420"/>
        <end position="440"/>
    </location>
</feature>
<feature type="transmembrane region" description="Helical" evidence="11">
    <location>
        <begin position="361"/>
        <end position="384"/>
    </location>
</feature>
<protein>
    <recommendedName>
        <fullName evidence="9">Putative sodium-coupled neutral amino acid transporter 11</fullName>
    </recommendedName>
    <alternativeName>
        <fullName evidence="10">Solute carrier family 38 member 11</fullName>
    </alternativeName>
</protein>
<comment type="function">
    <text evidence="8">Putative sodium-dependent amino acid/proton antiporter.</text>
</comment>
<evidence type="ECO:0000313" key="13">
    <source>
        <dbReference type="EMBL" id="KAK6620934.1"/>
    </source>
</evidence>
<dbReference type="Pfam" id="PF01490">
    <property type="entry name" value="Aa_trans"/>
    <property type="match status" value="1"/>
</dbReference>
<feature type="transmembrane region" description="Helical" evidence="11">
    <location>
        <begin position="241"/>
        <end position="262"/>
    </location>
</feature>
<comment type="similarity">
    <text evidence="2">Belongs to the amino acid/polyamine transporter 2 family.</text>
</comment>
<evidence type="ECO:0000256" key="9">
    <source>
        <dbReference type="ARBA" id="ARBA00040814"/>
    </source>
</evidence>
<evidence type="ECO:0000256" key="7">
    <source>
        <dbReference type="ARBA" id="ARBA00023136"/>
    </source>
</evidence>
<dbReference type="PANTHER" id="PTHR22950:SF458">
    <property type="entry name" value="SODIUM-COUPLED NEUTRAL AMINO ACID TRANSPORTER 11-RELATED"/>
    <property type="match status" value="1"/>
</dbReference>
<evidence type="ECO:0000256" key="6">
    <source>
        <dbReference type="ARBA" id="ARBA00022989"/>
    </source>
</evidence>
<evidence type="ECO:0000256" key="5">
    <source>
        <dbReference type="ARBA" id="ARBA00022970"/>
    </source>
</evidence>
<evidence type="ECO:0000256" key="10">
    <source>
        <dbReference type="ARBA" id="ARBA00041723"/>
    </source>
</evidence>
<evidence type="ECO:0000256" key="4">
    <source>
        <dbReference type="ARBA" id="ARBA00022692"/>
    </source>
</evidence>
<feature type="transmembrane region" description="Helical" evidence="11">
    <location>
        <begin position="390"/>
        <end position="408"/>
    </location>
</feature>
<dbReference type="InterPro" id="IPR013057">
    <property type="entry name" value="AA_transpt_TM"/>
</dbReference>
<keyword evidence="6 11" id="KW-1133">Transmembrane helix</keyword>
<feature type="transmembrane region" description="Helical" evidence="11">
    <location>
        <begin position="200"/>
        <end position="221"/>
    </location>
</feature>
<organism evidence="13 14">
    <name type="scientific">Polyplax serrata</name>
    <name type="common">Common mouse louse</name>
    <dbReference type="NCBI Taxonomy" id="468196"/>
    <lineage>
        <taxon>Eukaryota</taxon>
        <taxon>Metazoa</taxon>
        <taxon>Ecdysozoa</taxon>
        <taxon>Arthropoda</taxon>
        <taxon>Hexapoda</taxon>
        <taxon>Insecta</taxon>
        <taxon>Pterygota</taxon>
        <taxon>Neoptera</taxon>
        <taxon>Paraneoptera</taxon>
        <taxon>Psocodea</taxon>
        <taxon>Troctomorpha</taxon>
        <taxon>Phthiraptera</taxon>
        <taxon>Anoplura</taxon>
        <taxon>Polyplacidae</taxon>
        <taxon>Polyplax</taxon>
    </lineage>
</organism>
<keyword evidence="4 11" id="KW-0812">Transmembrane</keyword>
<dbReference type="EMBL" id="JAWJWE010000039">
    <property type="protein sequence ID" value="KAK6620934.1"/>
    <property type="molecule type" value="Genomic_DNA"/>
</dbReference>
<feature type="transmembrane region" description="Helical" evidence="11">
    <location>
        <begin position="274"/>
        <end position="296"/>
    </location>
</feature>
<name>A0AAN8NLQ3_POLSC</name>
<dbReference type="GO" id="GO:0016020">
    <property type="term" value="C:membrane"/>
    <property type="evidence" value="ECO:0007669"/>
    <property type="project" value="UniProtKB-SubCell"/>
</dbReference>
<keyword evidence="3" id="KW-0813">Transport</keyword>
<evidence type="ECO:0000256" key="11">
    <source>
        <dbReference type="SAM" id="Phobius"/>
    </source>
</evidence>
<feature type="transmembrane region" description="Helical" evidence="11">
    <location>
        <begin position="81"/>
        <end position="103"/>
    </location>
</feature>
<evidence type="ECO:0000313" key="14">
    <source>
        <dbReference type="Proteomes" id="UP001372834"/>
    </source>
</evidence>
<dbReference type="GO" id="GO:0015179">
    <property type="term" value="F:L-amino acid transmembrane transporter activity"/>
    <property type="evidence" value="ECO:0007669"/>
    <property type="project" value="TreeGrafter"/>
</dbReference>
<evidence type="ECO:0000256" key="2">
    <source>
        <dbReference type="ARBA" id="ARBA00008066"/>
    </source>
</evidence>
<keyword evidence="5" id="KW-0029">Amino-acid transport</keyword>
<feature type="transmembrane region" description="Helical" evidence="11">
    <location>
        <begin position="124"/>
        <end position="147"/>
    </location>
</feature>
<feature type="transmembrane region" description="Helical" evidence="11">
    <location>
        <begin position="167"/>
        <end position="188"/>
    </location>
</feature>
<keyword evidence="7 11" id="KW-0472">Membrane</keyword>
<dbReference type="PANTHER" id="PTHR22950">
    <property type="entry name" value="AMINO ACID TRANSPORTER"/>
    <property type="match status" value="1"/>
</dbReference>
<reference evidence="13 14" key="1">
    <citation type="submission" date="2023-10" db="EMBL/GenBank/DDBJ databases">
        <title>Genomes of two closely related lineages of the louse Polyplax serrata with different host specificities.</title>
        <authorList>
            <person name="Martinu J."/>
            <person name="Tarabai H."/>
            <person name="Stefka J."/>
            <person name="Hypsa V."/>
        </authorList>
    </citation>
    <scope>NUCLEOTIDE SEQUENCE [LARGE SCALE GENOMIC DNA]</scope>
    <source>
        <strain evidence="13">HR10_N</strain>
    </source>
</reference>
<feature type="domain" description="Amino acid transporter transmembrane" evidence="12">
    <location>
        <begin position="49"/>
        <end position="440"/>
    </location>
</feature>
<evidence type="ECO:0000259" key="12">
    <source>
        <dbReference type="Pfam" id="PF01490"/>
    </source>
</evidence>
<feature type="transmembrane region" description="Helical" evidence="11">
    <location>
        <begin position="52"/>
        <end position="75"/>
    </location>
</feature>
<sequence>MAENNQKEKAYILEGCKIPNQQGTPSPDTISPSSCDMKGLVDSDKDEPQTSLLYASFNYINSIIGSGVIGIPFAFQQAGFGLGLILLLVVAVMSDFSLVLMVRCGHLAGDFSYQGIMNSAFGQAGFVLLSLLQFIYPFIAMVSYNVVVGDTITKFLVRLLKLDPTSLFSQREVVVLFATAFVTLPLCLYKDIAKLAKVSLFSLACVGFILLAVIIEFFSLYNVVPRTPDAWNFSNWNVIPAIGIMTFAFMCHHNTFLIYGSIRNATEEKWIKVTHYSLTVSYIIAALFGIVGYATFTGNSQGDLLENYCPDDDLINAARIFFSISILLTYPIECFVTREILESTILPKINWNSSFISHQHFIITCLLILITYLLSMITDCLGIVLELNGVLAAVPLAYILPALCYLKLEPSPILSKIKLCPMILLAFGISVATLGTVFVITDYTTLGTCNHGEIMDYCKTNDTLMT</sequence>
<comment type="caution">
    <text evidence="13">The sequence shown here is derived from an EMBL/GenBank/DDBJ whole genome shotgun (WGS) entry which is preliminary data.</text>
</comment>
<dbReference type="Proteomes" id="UP001372834">
    <property type="component" value="Unassembled WGS sequence"/>
</dbReference>
<proteinExistence type="inferred from homology"/>
<evidence type="ECO:0000256" key="1">
    <source>
        <dbReference type="ARBA" id="ARBA00004141"/>
    </source>
</evidence>
<evidence type="ECO:0000256" key="3">
    <source>
        <dbReference type="ARBA" id="ARBA00022448"/>
    </source>
</evidence>